<evidence type="ECO:0000313" key="2">
    <source>
        <dbReference type="Proteomes" id="UP001281147"/>
    </source>
</evidence>
<reference evidence="1" key="1">
    <citation type="submission" date="2023-07" db="EMBL/GenBank/DDBJ databases">
        <title>Black Yeasts Isolated from many extreme environments.</title>
        <authorList>
            <person name="Coleine C."/>
            <person name="Stajich J.E."/>
            <person name="Selbmann L."/>
        </authorList>
    </citation>
    <scope>NUCLEOTIDE SEQUENCE</scope>
    <source>
        <strain evidence="1">CCFEE 5714</strain>
    </source>
</reference>
<dbReference type="EMBL" id="JAUTXU010000011">
    <property type="protein sequence ID" value="KAK3722889.1"/>
    <property type="molecule type" value="Genomic_DNA"/>
</dbReference>
<evidence type="ECO:0000313" key="1">
    <source>
        <dbReference type="EMBL" id="KAK3722889.1"/>
    </source>
</evidence>
<protein>
    <submittedName>
        <fullName evidence="1">Uncharacterized protein</fullName>
    </submittedName>
</protein>
<proteinExistence type="predicted"/>
<comment type="caution">
    <text evidence="1">The sequence shown here is derived from an EMBL/GenBank/DDBJ whole genome shotgun (WGS) entry which is preliminary data.</text>
</comment>
<accession>A0ACC3NTG3</accession>
<gene>
    <name evidence="1" type="ORF">LTR37_002034</name>
</gene>
<keyword evidence="2" id="KW-1185">Reference proteome</keyword>
<sequence>MNRPRNRAPRQNGNNQRHALRGSPRTGNGSVPTIQQVVPGSSVSIVLKADQATGKEVQGIVKDPLTRGDHPRGIKVRLQDGRIGRVQRMTTGVLPNAATAESISGLQTGGVSTTSRDGNEEPPSRTLADFLPSSDNGGPDTDPPESAVSFTSPMIKCPMCGLFEGDEAAVSHHIQEHLD</sequence>
<organism evidence="1 2">
    <name type="scientific">Vermiconidia calcicola</name>
    <dbReference type="NCBI Taxonomy" id="1690605"/>
    <lineage>
        <taxon>Eukaryota</taxon>
        <taxon>Fungi</taxon>
        <taxon>Dikarya</taxon>
        <taxon>Ascomycota</taxon>
        <taxon>Pezizomycotina</taxon>
        <taxon>Dothideomycetes</taxon>
        <taxon>Dothideomycetidae</taxon>
        <taxon>Mycosphaerellales</taxon>
        <taxon>Extremaceae</taxon>
        <taxon>Vermiconidia</taxon>
    </lineage>
</organism>
<dbReference type="Proteomes" id="UP001281147">
    <property type="component" value="Unassembled WGS sequence"/>
</dbReference>
<name>A0ACC3NTG3_9PEZI</name>